<dbReference type="Gene3D" id="2.40.50.140">
    <property type="entry name" value="Nucleic acid-binding proteins"/>
    <property type="match status" value="1"/>
</dbReference>
<feature type="domain" description="S1 motif" evidence="9">
    <location>
        <begin position="710"/>
        <end position="787"/>
    </location>
</feature>
<dbReference type="PANTHER" id="PTHR11252:SF0">
    <property type="entry name" value="POLYRIBONUCLEOTIDE NUCLEOTIDYLTRANSFERASE 1, MITOCHONDRIAL"/>
    <property type="match status" value="1"/>
</dbReference>
<keyword evidence="11" id="KW-1185">Reference proteome</keyword>
<evidence type="ECO:0000256" key="7">
    <source>
        <dbReference type="PROSITE-ProRule" id="PRU00117"/>
    </source>
</evidence>
<dbReference type="InterPro" id="IPR004087">
    <property type="entry name" value="KH_dom"/>
</dbReference>
<dbReference type="EMBL" id="KK583208">
    <property type="protein sequence ID" value="KDO29078.1"/>
    <property type="molecule type" value="Genomic_DNA"/>
</dbReference>
<dbReference type="SUPFAM" id="SSF46915">
    <property type="entry name" value="Polynucleotide phosphorylase/guanosine pentaphosphate synthase (PNPase/GPSI), domain 3"/>
    <property type="match status" value="1"/>
</dbReference>
<dbReference type="PROSITE" id="PS50084">
    <property type="entry name" value="KH_TYPE_1"/>
    <property type="match status" value="1"/>
</dbReference>
<organism evidence="10 11">
    <name type="scientific">Saprolegnia parasitica (strain CBS 223.65)</name>
    <dbReference type="NCBI Taxonomy" id="695850"/>
    <lineage>
        <taxon>Eukaryota</taxon>
        <taxon>Sar</taxon>
        <taxon>Stramenopiles</taxon>
        <taxon>Oomycota</taxon>
        <taxon>Saprolegniomycetes</taxon>
        <taxon>Saprolegniales</taxon>
        <taxon>Saprolegniaceae</taxon>
        <taxon>Saprolegnia</taxon>
    </lineage>
</organism>
<dbReference type="AlphaFoldDB" id="A0A067CF03"/>
<dbReference type="InterPro" id="IPR001247">
    <property type="entry name" value="ExoRNase_PH_dom1"/>
</dbReference>
<dbReference type="Proteomes" id="UP000030745">
    <property type="component" value="Unassembled WGS sequence"/>
</dbReference>
<dbReference type="Pfam" id="PF01138">
    <property type="entry name" value="RNase_PH"/>
    <property type="match status" value="2"/>
</dbReference>
<dbReference type="CDD" id="cd11364">
    <property type="entry name" value="RNase_PH_PNPase_2"/>
    <property type="match status" value="1"/>
</dbReference>
<dbReference type="RefSeq" id="XP_012200246.1">
    <property type="nucleotide sequence ID" value="XM_012344856.1"/>
</dbReference>
<dbReference type="Gene3D" id="3.30.1370.10">
    <property type="entry name" value="K Homology domain, type 1"/>
    <property type="match status" value="1"/>
</dbReference>
<dbReference type="FunFam" id="3.30.230.70:FF:000001">
    <property type="entry name" value="Polyribonucleotide nucleotidyltransferase"/>
    <property type="match status" value="1"/>
</dbReference>
<dbReference type="InterPro" id="IPR012340">
    <property type="entry name" value="NA-bd_OB-fold"/>
</dbReference>
<gene>
    <name evidence="10" type="ORF">SPRG_06133</name>
</gene>
<feature type="compositionally biased region" description="Polar residues" evidence="8">
    <location>
        <begin position="819"/>
        <end position="833"/>
    </location>
</feature>
<dbReference type="Pfam" id="PF00013">
    <property type="entry name" value="KH_1"/>
    <property type="match status" value="1"/>
</dbReference>
<evidence type="ECO:0000256" key="4">
    <source>
        <dbReference type="ARBA" id="ARBA00022695"/>
    </source>
</evidence>
<dbReference type="SUPFAM" id="SSF55666">
    <property type="entry name" value="Ribonuclease PH domain 2-like"/>
    <property type="match status" value="2"/>
</dbReference>
<dbReference type="KEGG" id="spar:SPRG_06133"/>
<feature type="compositionally biased region" description="Basic residues" evidence="8">
    <location>
        <begin position="837"/>
        <end position="850"/>
    </location>
</feature>
<evidence type="ECO:0000256" key="2">
    <source>
        <dbReference type="ARBA" id="ARBA00012416"/>
    </source>
</evidence>
<dbReference type="SUPFAM" id="SSF54211">
    <property type="entry name" value="Ribosomal protein S5 domain 2-like"/>
    <property type="match status" value="2"/>
</dbReference>
<dbReference type="GeneID" id="24128496"/>
<dbReference type="SUPFAM" id="SSF50249">
    <property type="entry name" value="Nucleic acid-binding proteins"/>
    <property type="match status" value="1"/>
</dbReference>
<dbReference type="InterPro" id="IPR027408">
    <property type="entry name" value="PNPase/RNase_PH_dom_sf"/>
</dbReference>
<keyword evidence="4" id="KW-0548">Nucleotidyltransferase</keyword>
<dbReference type="PROSITE" id="PS50126">
    <property type="entry name" value="S1"/>
    <property type="match status" value="1"/>
</dbReference>
<dbReference type="InterPro" id="IPR036456">
    <property type="entry name" value="PNPase_PH_RNA-bd_sf"/>
</dbReference>
<name>A0A067CF03_SAPPC</name>
<dbReference type="InterPro" id="IPR020568">
    <property type="entry name" value="Ribosomal_Su5_D2-typ_SF"/>
</dbReference>
<dbReference type="GO" id="GO:0003723">
    <property type="term" value="F:RNA binding"/>
    <property type="evidence" value="ECO:0007669"/>
    <property type="project" value="UniProtKB-UniRule"/>
</dbReference>
<dbReference type="OMA" id="YQIRAHG"/>
<comment type="similarity">
    <text evidence="1">Belongs to the polyribonucleotide nucleotidyltransferase family.</text>
</comment>
<dbReference type="GO" id="GO:0005739">
    <property type="term" value="C:mitochondrion"/>
    <property type="evidence" value="ECO:0007669"/>
    <property type="project" value="TreeGrafter"/>
</dbReference>
<reference evidence="10 11" key="1">
    <citation type="journal article" date="2013" name="PLoS Genet.">
        <title>Distinctive expansion of potential virulence genes in the genome of the oomycete fish pathogen Saprolegnia parasitica.</title>
        <authorList>
            <person name="Jiang R.H."/>
            <person name="de Bruijn I."/>
            <person name="Haas B.J."/>
            <person name="Belmonte R."/>
            <person name="Lobach L."/>
            <person name="Christie J."/>
            <person name="van den Ackerveken G."/>
            <person name="Bottin A."/>
            <person name="Bulone V."/>
            <person name="Diaz-Moreno S.M."/>
            <person name="Dumas B."/>
            <person name="Fan L."/>
            <person name="Gaulin E."/>
            <person name="Govers F."/>
            <person name="Grenville-Briggs L.J."/>
            <person name="Horner N.R."/>
            <person name="Levin J.Z."/>
            <person name="Mammella M."/>
            <person name="Meijer H.J."/>
            <person name="Morris P."/>
            <person name="Nusbaum C."/>
            <person name="Oome S."/>
            <person name="Phillips A.J."/>
            <person name="van Rooyen D."/>
            <person name="Rzeszutek E."/>
            <person name="Saraiva M."/>
            <person name="Secombes C.J."/>
            <person name="Seidl M.F."/>
            <person name="Snel B."/>
            <person name="Stassen J.H."/>
            <person name="Sykes S."/>
            <person name="Tripathy S."/>
            <person name="van den Berg H."/>
            <person name="Vega-Arreguin J.C."/>
            <person name="Wawra S."/>
            <person name="Young S.K."/>
            <person name="Zeng Q."/>
            <person name="Dieguez-Uribeondo J."/>
            <person name="Russ C."/>
            <person name="Tyler B.M."/>
            <person name="van West P."/>
        </authorList>
    </citation>
    <scope>NUCLEOTIDE SEQUENCE [LARGE SCALE GENOMIC DNA]</scope>
    <source>
        <strain evidence="10 11">CBS 223.65</strain>
    </source>
</reference>
<dbReference type="InterPro" id="IPR003029">
    <property type="entry name" value="S1_domain"/>
</dbReference>
<dbReference type="GO" id="GO:0000175">
    <property type="term" value="F:3'-5'-RNA exonuclease activity"/>
    <property type="evidence" value="ECO:0007669"/>
    <property type="project" value="TreeGrafter"/>
</dbReference>
<dbReference type="InterPro" id="IPR004088">
    <property type="entry name" value="KH_dom_type_1"/>
</dbReference>
<dbReference type="GO" id="GO:0000965">
    <property type="term" value="P:mitochondrial RNA 3'-end processing"/>
    <property type="evidence" value="ECO:0007669"/>
    <property type="project" value="TreeGrafter"/>
</dbReference>
<dbReference type="FunFam" id="3.30.1370.10:FF:000001">
    <property type="entry name" value="Polyribonucleotide nucleotidyltransferase"/>
    <property type="match status" value="1"/>
</dbReference>
<evidence type="ECO:0000256" key="6">
    <source>
        <dbReference type="ARBA" id="ARBA00031451"/>
    </source>
</evidence>
<dbReference type="STRING" id="695850.A0A067CF03"/>
<dbReference type="SMART" id="SM00322">
    <property type="entry name" value="KH"/>
    <property type="match status" value="1"/>
</dbReference>
<dbReference type="CDD" id="cd02394">
    <property type="entry name" value="KH-I_Vigilin_rpt6"/>
    <property type="match status" value="1"/>
</dbReference>
<evidence type="ECO:0000313" key="11">
    <source>
        <dbReference type="Proteomes" id="UP000030745"/>
    </source>
</evidence>
<dbReference type="SUPFAM" id="SSF54791">
    <property type="entry name" value="Eukaryotic type KH-domain (KH-domain type I)"/>
    <property type="match status" value="1"/>
</dbReference>
<dbReference type="PANTHER" id="PTHR11252">
    <property type="entry name" value="POLYRIBONUCLEOTIDE NUCLEOTIDYLTRANSFERASE"/>
    <property type="match status" value="1"/>
</dbReference>
<dbReference type="SMART" id="SM00316">
    <property type="entry name" value="S1"/>
    <property type="match status" value="1"/>
</dbReference>
<dbReference type="GO" id="GO:0005829">
    <property type="term" value="C:cytosol"/>
    <property type="evidence" value="ECO:0007669"/>
    <property type="project" value="TreeGrafter"/>
</dbReference>
<dbReference type="Gene3D" id="3.30.230.70">
    <property type="entry name" value="GHMP Kinase, N-terminal domain"/>
    <property type="match status" value="2"/>
</dbReference>
<dbReference type="InterPro" id="IPR036612">
    <property type="entry name" value="KH_dom_type_1_sf"/>
</dbReference>
<keyword evidence="5 7" id="KW-0694">RNA-binding</keyword>
<dbReference type="NCBIfam" id="NF008805">
    <property type="entry name" value="PRK11824.1"/>
    <property type="match status" value="1"/>
</dbReference>
<evidence type="ECO:0000313" key="10">
    <source>
        <dbReference type="EMBL" id="KDO29078.1"/>
    </source>
</evidence>
<evidence type="ECO:0000256" key="5">
    <source>
        <dbReference type="ARBA" id="ARBA00022884"/>
    </source>
</evidence>
<dbReference type="GO" id="GO:0000958">
    <property type="term" value="P:mitochondrial mRNA catabolic process"/>
    <property type="evidence" value="ECO:0007669"/>
    <property type="project" value="TreeGrafter"/>
</dbReference>
<keyword evidence="3 10" id="KW-0808">Transferase</keyword>
<evidence type="ECO:0000256" key="3">
    <source>
        <dbReference type="ARBA" id="ARBA00022679"/>
    </source>
</evidence>
<evidence type="ECO:0000256" key="8">
    <source>
        <dbReference type="SAM" id="MobiDB-lite"/>
    </source>
</evidence>
<dbReference type="NCBIfam" id="TIGR03591">
    <property type="entry name" value="polynuc_phos"/>
    <property type="match status" value="1"/>
</dbReference>
<evidence type="ECO:0000259" key="9">
    <source>
        <dbReference type="PROSITE" id="PS50126"/>
    </source>
</evidence>
<dbReference type="GO" id="GO:0004654">
    <property type="term" value="F:polyribonucleotide nucleotidyltransferase activity"/>
    <property type="evidence" value="ECO:0007669"/>
    <property type="project" value="UniProtKB-EC"/>
</dbReference>
<protein>
    <recommendedName>
        <fullName evidence="2">polyribonucleotide nucleotidyltransferase</fullName>
        <ecNumber evidence="2">2.7.7.8</ecNumber>
    </recommendedName>
    <alternativeName>
        <fullName evidence="6">Polynucleotide phosphorylase 1</fullName>
    </alternativeName>
</protein>
<accession>A0A067CF03</accession>
<evidence type="ECO:0000256" key="1">
    <source>
        <dbReference type="ARBA" id="ARBA00007404"/>
    </source>
</evidence>
<proteinExistence type="inferred from homology"/>
<feature type="region of interest" description="Disordered" evidence="8">
    <location>
        <begin position="805"/>
        <end position="856"/>
    </location>
</feature>
<dbReference type="InterPro" id="IPR036345">
    <property type="entry name" value="ExoRNase_PH_dom2_sf"/>
</dbReference>
<dbReference type="EC" id="2.7.7.8" evidence="2"/>
<dbReference type="Pfam" id="PF03725">
    <property type="entry name" value="RNase_PH_C"/>
    <property type="match status" value="1"/>
</dbReference>
<dbReference type="InterPro" id="IPR015847">
    <property type="entry name" value="ExoRNase_PH_dom2"/>
</dbReference>
<sequence length="856" mass="92988">MLSVSSRRSLALAKQLQPRVLAGRSKVFEQHQRTFFGLGDFFKSLVGNDEPKKKLLEAPKEPKAKAPKAPKIDVVAEPVYVPRPQEPVQYAVGKYATLADGSVMARWGDSMLLTTVVSEVSANHEKDFLPLMVDYREKYSATGTIPGGVKRREMMGTDAEILKSRIVDRIVRPLFPKGYCNETQIIATVQSYDVDHDPVVLAVNSASAALTTSNIPWNGPIGCVRVCSVDGRLVCNPTADEKARATLDVLYAATATRTVMIEAEGLEISEAAMQEALRFAHEHVQPVIAEQEALPAKAKRAFTPLVVPDDLAAAAEALVPELRTRLRSLQAPTTKSQRQVLENDCYYFVKQQLYKTHAELLLANKPLFSMVSHDLVQGALRANLLDGHRVDGRSTDQVRPLTMETGLLPLVHGSSVFSRGDTQALCTVTLGHVDQGLKVRSAIRDNDDYELKNAMLHYEFPPYCVNETGKIGGINRRMLGHGALAEKAVVPLLPSVLDFPFTIRMTSETMGSDGSSSMASVCGVSMALLDAGVPIKSPVAGISVGLVTPGDLYDGTAPINEYTLLTDILGSEDHYGDMDFKIAGSKDGITAIQLDVKLPGVPLDILCEGISKAHVARMDILSQMNSVLAEARPINPIKVASSTIVHIDPAMRGALIGTGGSNIREIEAATNCTISCKDSDGVVEIFGKGDENIELAKAMIAESTFMFRRGQRVEVVVQAIMDFGCVVVPKFAYGKDSANDKSKQGFIHISEMAHSPVRKVSDVLMTGQTLEAWCIFAEKDSAKLSIKALLHPVTGAALGDAEAMQFTKEREDERRKQRSVSGFANSPRSTHANPSARRPRTNNNSHRHHSNSNNSN</sequence>
<dbReference type="InterPro" id="IPR012162">
    <property type="entry name" value="PNPase"/>
</dbReference>
<dbReference type="VEuPathDB" id="FungiDB:SPRG_06133"/>
<dbReference type="OrthoDB" id="437922at2759"/>